<dbReference type="Gene3D" id="2.60.40.1180">
    <property type="entry name" value="Golgi alpha-mannosidase II"/>
    <property type="match status" value="1"/>
</dbReference>
<dbReference type="SUPFAM" id="SSF51445">
    <property type="entry name" value="(Trans)glycosidases"/>
    <property type="match status" value="1"/>
</dbReference>
<dbReference type="EMBL" id="JACRSY010000002">
    <property type="protein sequence ID" value="MBC8578213.1"/>
    <property type="molecule type" value="Genomic_DNA"/>
</dbReference>
<keyword evidence="2 4" id="KW-0378">Hydrolase</keyword>
<reference evidence="7" key="1">
    <citation type="submission" date="2020-08" db="EMBL/GenBank/DDBJ databases">
        <title>Genome public.</title>
        <authorList>
            <person name="Liu C."/>
            <person name="Sun Q."/>
        </authorList>
    </citation>
    <scope>NUCLEOTIDE SEQUENCE</scope>
    <source>
        <strain evidence="7">NSJ-12</strain>
    </source>
</reference>
<dbReference type="InterPro" id="IPR050985">
    <property type="entry name" value="Alpha-glycosidase_related"/>
</dbReference>
<comment type="caution">
    <text evidence="7">The sequence shown here is derived from an EMBL/GenBank/DDBJ whole genome shotgun (WGS) entry which is preliminary data.</text>
</comment>
<dbReference type="PANTHER" id="PTHR43053">
    <property type="entry name" value="GLYCOSIDASE FAMILY 31"/>
    <property type="match status" value="1"/>
</dbReference>
<proteinExistence type="inferred from homology"/>
<sequence>MKQDEYWYGPEVNSWVMYPLHRGSTYEVDVNHYKGVNQVNPLLVSSKGRAIWCEEGFKLKVAEGKIEIQSYKGEVQLYEFGTTLKEAFKGIAQKCFAGNGIVSPKDFFVKPQYNTWIELIYNQNQEDILKYATSIVEQNMPVGIIMIDDSWSEYYGRWRFNGARFPNPKAMVDRLHELGFEVMLWCCPFISPDSLEFRQLRDKGYLVKNTKGEVSLKEWWNGYSGVLDLSHPGAVAWMKEQCQYLMDTYGIDGFKFDAGDAMYYSDEDVTYGNVDANKQCELWAQFGLEYPYNEYRACYKMAGTHLVQRLADKSHSWNSNGLSSLIPNQLTQGILGYAYTCPDMIGGGSYTDFLDGSKNLDQELFVRYAQCAALMPMLQFSAAPWRVLSQEKFEACKAAAWLHVKYADYIYALATEASKSVEPIVRYMSYEFPEEGLELIIDQFMLGTQYLVAPVLEKGATAREVSFPTGKWLGDDGVVVEGPCRITVDVPLDRLPIFERMH</sequence>
<dbReference type="Pfam" id="PF01055">
    <property type="entry name" value="Glyco_hydro_31_2nd"/>
    <property type="match status" value="1"/>
</dbReference>
<evidence type="ECO:0000259" key="5">
    <source>
        <dbReference type="Pfam" id="PF01055"/>
    </source>
</evidence>
<feature type="domain" description="Glycosyl hydrolase family 31 C-terminal" evidence="6">
    <location>
        <begin position="422"/>
        <end position="500"/>
    </location>
</feature>
<feature type="domain" description="Glycoside hydrolase family 31 TIM barrel" evidence="5">
    <location>
        <begin position="122"/>
        <end position="413"/>
    </location>
</feature>
<dbReference type="InterPro" id="IPR048395">
    <property type="entry name" value="Glyco_hydro_31_C"/>
</dbReference>
<comment type="similarity">
    <text evidence="1 4">Belongs to the glycosyl hydrolase 31 family.</text>
</comment>
<dbReference type="Proteomes" id="UP000655830">
    <property type="component" value="Unassembled WGS sequence"/>
</dbReference>
<gene>
    <name evidence="7" type="ORF">H8718_01485</name>
</gene>
<evidence type="ECO:0000313" key="8">
    <source>
        <dbReference type="Proteomes" id="UP000655830"/>
    </source>
</evidence>
<evidence type="ECO:0000313" key="7">
    <source>
        <dbReference type="EMBL" id="MBC8578213.1"/>
    </source>
</evidence>
<dbReference type="CDD" id="cd06592">
    <property type="entry name" value="GH31_NET37"/>
    <property type="match status" value="1"/>
</dbReference>
<dbReference type="GO" id="GO:0004553">
    <property type="term" value="F:hydrolase activity, hydrolyzing O-glycosyl compounds"/>
    <property type="evidence" value="ECO:0007669"/>
    <property type="project" value="InterPro"/>
</dbReference>
<evidence type="ECO:0000256" key="3">
    <source>
        <dbReference type="ARBA" id="ARBA00023295"/>
    </source>
</evidence>
<dbReference type="GO" id="GO:0005975">
    <property type="term" value="P:carbohydrate metabolic process"/>
    <property type="evidence" value="ECO:0007669"/>
    <property type="project" value="InterPro"/>
</dbReference>
<organism evidence="7 8">
    <name type="scientific">Zhenhengia yiwuensis</name>
    <dbReference type="NCBI Taxonomy" id="2763666"/>
    <lineage>
        <taxon>Bacteria</taxon>
        <taxon>Bacillati</taxon>
        <taxon>Bacillota</taxon>
        <taxon>Clostridia</taxon>
        <taxon>Lachnospirales</taxon>
        <taxon>Lachnospiraceae</taxon>
        <taxon>Zhenhengia</taxon>
    </lineage>
</organism>
<evidence type="ECO:0000259" key="6">
    <source>
        <dbReference type="Pfam" id="PF21365"/>
    </source>
</evidence>
<dbReference type="SUPFAM" id="SSF51011">
    <property type="entry name" value="Glycosyl hydrolase domain"/>
    <property type="match status" value="1"/>
</dbReference>
<dbReference type="InterPro" id="IPR017853">
    <property type="entry name" value="GH"/>
</dbReference>
<dbReference type="Pfam" id="PF21365">
    <property type="entry name" value="Glyco_hydro_31_3rd"/>
    <property type="match status" value="1"/>
</dbReference>
<name>A0A926ID06_9FIRM</name>
<dbReference type="PANTHER" id="PTHR43053:SF4">
    <property type="entry name" value="MYOGENESIS-REGULATING GLYCOSIDASE"/>
    <property type="match status" value="1"/>
</dbReference>
<protein>
    <submittedName>
        <fullName evidence="7">Alpha-galactosidase</fullName>
    </submittedName>
</protein>
<keyword evidence="3 4" id="KW-0326">Glycosidase</keyword>
<keyword evidence="8" id="KW-1185">Reference proteome</keyword>
<dbReference type="Gene3D" id="3.20.20.80">
    <property type="entry name" value="Glycosidases"/>
    <property type="match status" value="1"/>
</dbReference>
<evidence type="ECO:0000256" key="4">
    <source>
        <dbReference type="RuleBase" id="RU361185"/>
    </source>
</evidence>
<evidence type="ECO:0000256" key="1">
    <source>
        <dbReference type="ARBA" id="ARBA00007806"/>
    </source>
</evidence>
<dbReference type="InterPro" id="IPR000322">
    <property type="entry name" value="Glyco_hydro_31_TIM"/>
</dbReference>
<dbReference type="InterPro" id="IPR013780">
    <property type="entry name" value="Glyco_hydro_b"/>
</dbReference>
<dbReference type="AlphaFoldDB" id="A0A926ID06"/>
<accession>A0A926ID06</accession>
<evidence type="ECO:0000256" key="2">
    <source>
        <dbReference type="ARBA" id="ARBA00022801"/>
    </source>
</evidence>